<feature type="domain" description="Major facilitator superfamily (MFS) profile" evidence="7">
    <location>
        <begin position="160"/>
        <end position="614"/>
    </location>
</feature>
<accession>A0A9Q8UVP9</accession>
<proteinExistence type="predicted"/>
<feature type="transmembrane region" description="Helical" evidence="6">
    <location>
        <begin position="427"/>
        <end position="446"/>
    </location>
</feature>
<feature type="transmembrane region" description="Helical" evidence="6">
    <location>
        <begin position="296"/>
        <end position="315"/>
    </location>
</feature>
<sequence>MPLTNSSSHLVDWLSTDDHHPHPLRSHSSSEDLMAHSTPESTPPRLTIAIKRSLLSRRRYSFHIIPPVPQVPSKAFTCPSPKGFVHAAGTSPGSSDLPVIPVRPPLRPTQSFGSSSDVSYYSPTLSEFGKKSMFASVEEMFPDQEVLTARSGHGWRFYATFTCLALLNFSCDFSTTVLSTALPAVSRDLDLKTLQAFWLPGSLLLAEALCQPLFMRLAHALGCEQILLSGVVVFISGSVMSALAKTIALLFAGQCLQGIGVGATSILTELILGQFGTTRDFQPAGRGAWTRSTSHLFSIGLALGPVLGGACAQNVGWKYVFWPQVLLGSLTLIGLAFLLRLPVVSTHPVSERLAKVDFIGWTLLTAAVSMMTTSIFRSGPTHTWSSYHTWVPLALGFTCFTMWCLYNGYRIEPALPMGIFQDRSAAVACFGALVQGILLAAIIYFMPMFFQIMGMQPIMSGISLAPWTLGILAVSVASGAIISAAGSRSMVWAGWTLLAVGCGLMILFSPTTTATLFVPVELIAGAGLGLLTPSLTTTIESAASNDDESIHAVPLLIYSNTLGQCLGILGSGAIFLTAMEKGVAHNKYLSVGAAAYTEAAASFINVINTTTLEP</sequence>
<evidence type="ECO:0000313" key="9">
    <source>
        <dbReference type="Proteomes" id="UP000756132"/>
    </source>
</evidence>
<feature type="transmembrane region" description="Helical" evidence="6">
    <location>
        <begin position="514"/>
        <end position="531"/>
    </location>
</feature>
<dbReference type="InterPro" id="IPR011701">
    <property type="entry name" value="MFS"/>
</dbReference>
<feature type="transmembrane region" description="Helical" evidence="6">
    <location>
        <begin position="489"/>
        <end position="508"/>
    </location>
</feature>
<dbReference type="EMBL" id="CP090174">
    <property type="protein sequence ID" value="UJO24206.1"/>
    <property type="molecule type" value="Genomic_DNA"/>
</dbReference>
<dbReference type="PANTHER" id="PTHR23501:SF59">
    <property type="entry name" value="MAJOR FACILITATOR SUPERFAMILY (MFS) PROFILE DOMAIN-CONTAINING PROTEIN-RELATED"/>
    <property type="match status" value="1"/>
</dbReference>
<dbReference type="Pfam" id="PF07690">
    <property type="entry name" value="MFS_1"/>
    <property type="match status" value="1"/>
</dbReference>
<dbReference type="RefSeq" id="XP_047768572.1">
    <property type="nucleotide sequence ID" value="XM_047912830.1"/>
</dbReference>
<dbReference type="GO" id="GO:0005886">
    <property type="term" value="C:plasma membrane"/>
    <property type="evidence" value="ECO:0007669"/>
    <property type="project" value="TreeGrafter"/>
</dbReference>
<feature type="transmembrane region" description="Helical" evidence="6">
    <location>
        <begin position="321"/>
        <end position="341"/>
    </location>
</feature>
<organism evidence="8 9">
    <name type="scientific">Passalora fulva</name>
    <name type="common">Tomato leaf mold</name>
    <name type="synonym">Cladosporium fulvum</name>
    <dbReference type="NCBI Taxonomy" id="5499"/>
    <lineage>
        <taxon>Eukaryota</taxon>
        <taxon>Fungi</taxon>
        <taxon>Dikarya</taxon>
        <taxon>Ascomycota</taxon>
        <taxon>Pezizomycotina</taxon>
        <taxon>Dothideomycetes</taxon>
        <taxon>Dothideomycetidae</taxon>
        <taxon>Mycosphaerellales</taxon>
        <taxon>Mycosphaerellaceae</taxon>
        <taxon>Fulvia</taxon>
    </lineage>
</organism>
<feature type="transmembrane region" description="Helical" evidence="6">
    <location>
        <begin position="353"/>
        <end position="375"/>
    </location>
</feature>
<evidence type="ECO:0000256" key="6">
    <source>
        <dbReference type="SAM" id="Phobius"/>
    </source>
</evidence>
<name>A0A9Q8UVP9_PASFU</name>
<reference evidence="8" key="1">
    <citation type="submission" date="2021-12" db="EMBL/GenBank/DDBJ databases">
        <authorList>
            <person name="Zaccaron A."/>
            <person name="Stergiopoulos I."/>
        </authorList>
    </citation>
    <scope>NUCLEOTIDE SEQUENCE</scope>
    <source>
        <strain evidence="8">Race5_Kim</strain>
    </source>
</reference>
<dbReference type="Proteomes" id="UP000756132">
    <property type="component" value="Chromosome 12"/>
</dbReference>
<dbReference type="Gene3D" id="1.20.1720.10">
    <property type="entry name" value="Multidrug resistance protein D"/>
    <property type="match status" value="1"/>
</dbReference>
<evidence type="ECO:0000256" key="5">
    <source>
        <dbReference type="SAM" id="MobiDB-lite"/>
    </source>
</evidence>
<dbReference type="OMA" id="WIRYNND"/>
<dbReference type="OrthoDB" id="2351791at2759"/>
<dbReference type="InterPro" id="IPR036259">
    <property type="entry name" value="MFS_trans_sf"/>
</dbReference>
<keyword evidence="4 6" id="KW-0472">Membrane</keyword>
<evidence type="ECO:0000256" key="2">
    <source>
        <dbReference type="ARBA" id="ARBA00022692"/>
    </source>
</evidence>
<protein>
    <submittedName>
        <fullName evidence="8">MFS transporter L2</fullName>
    </submittedName>
</protein>
<dbReference type="KEGG" id="ffu:CLAFUR5_13682"/>
<keyword evidence="2 6" id="KW-0812">Transmembrane</keyword>
<evidence type="ECO:0000313" key="8">
    <source>
        <dbReference type="EMBL" id="UJO24206.1"/>
    </source>
</evidence>
<dbReference type="PROSITE" id="PS50850">
    <property type="entry name" value="MFS"/>
    <property type="match status" value="1"/>
</dbReference>
<feature type="transmembrane region" description="Helical" evidence="6">
    <location>
        <begin position="226"/>
        <end position="252"/>
    </location>
</feature>
<reference evidence="8" key="2">
    <citation type="journal article" date="2022" name="Microb. Genom.">
        <title>A chromosome-scale genome assembly of the tomato pathogen Cladosporium fulvum reveals a compartmentalized genome architecture and the presence of a dispensable chromosome.</title>
        <authorList>
            <person name="Zaccaron A.Z."/>
            <person name="Chen L.H."/>
            <person name="Samaras A."/>
            <person name="Stergiopoulos I."/>
        </authorList>
    </citation>
    <scope>NUCLEOTIDE SEQUENCE</scope>
    <source>
        <strain evidence="8">Race5_Kim</strain>
    </source>
</reference>
<keyword evidence="3 6" id="KW-1133">Transmembrane helix</keyword>
<evidence type="ECO:0000256" key="1">
    <source>
        <dbReference type="ARBA" id="ARBA00004141"/>
    </source>
</evidence>
<dbReference type="PANTHER" id="PTHR23501">
    <property type="entry name" value="MAJOR FACILITATOR SUPERFAMILY"/>
    <property type="match status" value="1"/>
</dbReference>
<feature type="transmembrane region" description="Helical" evidence="6">
    <location>
        <begin position="458"/>
        <end position="482"/>
    </location>
</feature>
<comment type="subcellular location">
    <subcellularLocation>
        <location evidence="1">Membrane</location>
        <topology evidence="1">Multi-pass membrane protein</topology>
    </subcellularLocation>
</comment>
<dbReference type="Gene3D" id="1.20.1250.20">
    <property type="entry name" value="MFS general substrate transporter like domains"/>
    <property type="match status" value="1"/>
</dbReference>
<evidence type="ECO:0000259" key="7">
    <source>
        <dbReference type="PROSITE" id="PS50850"/>
    </source>
</evidence>
<feature type="region of interest" description="Disordered" evidence="5">
    <location>
        <begin position="20"/>
        <end position="43"/>
    </location>
</feature>
<evidence type="ECO:0000256" key="3">
    <source>
        <dbReference type="ARBA" id="ARBA00022989"/>
    </source>
</evidence>
<feature type="transmembrane region" description="Helical" evidence="6">
    <location>
        <begin position="387"/>
        <end position="406"/>
    </location>
</feature>
<dbReference type="AlphaFoldDB" id="A0A9Q8UVP9"/>
<gene>
    <name evidence="8" type="ORF">CLAFUR5_13682</name>
</gene>
<evidence type="ECO:0000256" key="4">
    <source>
        <dbReference type="ARBA" id="ARBA00023136"/>
    </source>
</evidence>
<dbReference type="GeneID" id="71993560"/>
<keyword evidence="9" id="KW-1185">Reference proteome</keyword>
<feature type="transmembrane region" description="Helical" evidence="6">
    <location>
        <begin position="258"/>
        <end position="275"/>
    </location>
</feature>
<dbReference type="SUPFAM" id="SSF103473">
    <property type="entry name" value="MFS general substrate transporter"/>
    <property type="match status" value="1"/>
</dbReference>
<dbReference type="InterPro" id="IPR020846">
    <property type="entry name" value="MFS_dom"/>
</dbReference>
<dbReference type="GO" id="GO:0022857">
    <property type="term" value="F:transmembrane transporter activity"/>
    <property type="evidence" value="ECO:0007669"/>
    <property type="project" value="InterPro"/>
</dbReference>